<dbReference type="NCBIfam" id="TIGR00215">
    <property type="entry name" value="lpxB"/>
    <property type="match status" value="1"/>
</dbReference>
<evidence type="ECO:0000256" key="1">
    <source>
        <dbReference type="ARBA" id="ARBA00002056"/>
    </source>
</evidence>
<protein>
    <recommendedName>
        <fullName evidence="3 10">Lipid-A-disaccharide synthase</fullName>
        <ecNumber evidence="2 10">2.4.1.182</ecNumber>
    </recommendedName>
</protein>
<comment type="catalytic activity">
    <reaction evidence="9">
        <text>a lipid X + a UDP-2-N,3-O-bis[(3R)-3-hydroxyacyl]-alpha-D-glucosamine = a lipid A disaccharide + UDP + H(+)</text>
        <dbReference type="Rhea" id="RHEA:67828"/>
        <dbReference type="ChEBI" id="CHEBI:15378"/>
        <dbReference type="ChEBI" id="CHEBI:58223"/>
        <dbReference type="ChEBI" id="CHEBI:137748"/>
        <dbReference type="ChEBI" id="CHEBI:176338"/>
        <dbReference type="ChEBI" id="CHEBI:176343"/>
        <dbReference type="EC" id="2.4.1.182"/>
    </reaction>
</comment>
<evidence type="ECO:0000256" key="4">
    <source>
        <dbReference type="ARBA" id="ARBA00022516"/>
    </source>
</evidence>
<dbReference type="GO" id="GO:0009245">
    <property type="term" value="P:lipid A biosynthetic process"/>
    <property type="evidence" value="ECO:0007669"/>
    <property type="project" value="UniProtKB-UniRule"/>
</dbReference>
<keyword evidence="7 11" id="KW-0808">Transferase</keyword>
<dbReference type="Proteomes" id="UP000255103">
    <property type="component" value="Unassembled WGS sequence"/>
</dbReference>
<dbReference type="SUPFAM" id="SSF53756">
    <property type="entry name" value="UDP-Glycosyltransferase/glycogen phosphorylase"/>
    <property type="match status" value="1"/>
</dbReference>
<evidence type="ECO:0000313" key="12">
    <source>
        <dbReference type="Proteomes" id="UP000255103"/>
    </source>
</evidence>
<dbReference type="GO" id="GO:0008915">
    <property type="term" value="F:lipid-A-disaccharide synthase activity"/>
    <property type="evidence" value="ECO:0007669"/>
    <property type="project" value="UniProtKB-UniRule"/>
</dbReference>
<evidence type="ECO:0000313" key="11">
    <source>
        <dbReference type="EMBL" id="STP10411.1"/>
    </source>
</evidence>
<evidence type="ECO:0000256" key="9">
    <source>
        <dbReference type="ARBA" id="ARBA00048975"/>
    </source>
</evidence>
<evidence type="ECO:0000256" key="3">
    <source>
        <dbReference type="ARBA" id="ARBA00020902"/>
    </source>
</evidence>
<dbReference type="EMBL" id="UGHX01000001">
    <property type="protein sequence ID" value="STP10411.1"/>
    <property type="molecule type" value="Genomic_DNA"/>
</dbReference>
<evidence type="ECO:0000256" key="7">
    <source>
        <dbReference type="ARBA" id="ARBA00022679"/>
    </source>
</evidence>
<proteinExistence type="predicted"/>
<dbReference type="RefSeq" id="WP_115721289.1">
    <property type="nucleotide sequence ID" value="NZ_UGHX01000001.1"/>
</dbReference>
<dbReference type="PANTHER" id="PTHR30372:SF4">
    <property type="entry name" value="LIPID-A-DISACCHARIDE SYNTHASE, MITOCHONDRIAL-RELATED"/>
    <property type="match status" value="1"/>
</dbReference>
<comment type="function">
    <text evidence="1">Condensation of UDP-2,3-diacylglucosamine and 2,3-diacylglucosamine-1-phosphate to form lipid A disaccharide, a precursor of lipid A, a phosphorylated glycolipid that anchors the lipopolysaccharide to the outer membrane of the cell.</text>
</comment>
<dbReference type="GO" id="GO:0016020">
    <property type="term" value="C:membrane"/>
    <property type="evidence" value="ECO:0007669"/>
    <property type="project" value="GOC"/>
</dbReference>
<keyword evidence="8" id="KW-0443">Lipid metabolism</keyword>
<dbReference type="EC" id="2.4.1.182" evidence="2 10"/>
<keyword evidence="5" id="KW-0441">Lipid A biosynthesis</keyword>
<organism evidence="11 12">
    <name type="scientific">Helicobacter cinaedi</name>
    <dbReference type="NCBI Taxonomy" id="213"/>
    <lineage>
        <taxon>Bacteria</taxon>
        <taxon>Pseudomonadati</taxon>
        <taxon>Campylobacterota</taxon>
        <taxon>Epsilonproteobacteria</taxon>
        <taxon>Campylobacterales</taxon>
        <taxon>Helicobacteraceae</taxon>
        <taxon>Helicobacter</taxon>
    </lineage>
</organism>
<name>A0A377JR07_9HELI</name>
<evidence type="ECO:0000256" key="5">
    <source>
        <dbReference type="ARBA" id="ARBA00022556"/>
    </source>
</evidence>
<dbReference type="GO" id="GO:0005543">
    <property type="term" value="F:phospholipid binding"/>
    <property type="evidence" value="ECO:0007669"/>
    <property type="project" value="TreeGrafter"/>
</dbReference>
<dbReference type="AlphaFoldDB" id="A0A377JR07"/>
<dbReference type="PANTHER" id="PTHR30372">
    <property type="entry name" value="LIPID-A-DISACCHARIDE SYNTHASE"/>
    <property type="match status" value="1"/>
</dbReference>
<keyword evidence="6 11" id="KW-0328">Glycosyltransferase</keyword>
<gene>
    <name evidence="11" type="primary">lpxB</name>
    <name evidence="11" type="ORF">NCTC12219_00270</name>
</gene>
<sequence>MPSNITQKKHKRLFVSACEPSSNVHLKHLTKHLDKDLEICGVFDRETFIDFEKATPSFTLKDFAVMGFFDVIKKIAFFKKAIAQMSELAKSADCVLLMDSSSFNLPIAKALKKCGVKVPVVYYILPQVWAWKPWRAKSIEQNCDYLCGILPFELEMYKNALAQKRALYVGHPLMDEITEFKSEVLPYKTAPIAFMPGSRKSEIKRIFPIFAEAAKSLPNRKILILPEHFKKLDSQALNEIYGDEIKAFDISFEANKALLESGFAFICSGTATLQATLIGTPLVLGYKTRGIEVLIARAFIKLKHIGLANILYNALYSNAPHSKMRDDTQQIHTELIQSQLTAENLLKAFEEMDIESFSTKSQELRDYLKHGSAKQVAQILNKILDER</sequence>
<evidence type="ECO:0000256" key="2">
    <source>
        <dbReference type="ARBA" id="ARBA00012687"/>
    </source>
</evidence>
<dbReference type="Pfam" id="PF02684">
    <property type="entry name" value="LpxB"/>
    <property type="match status" value="1"/>
</dbReference>
<evidence type="ECO:0000256" key="10">
    <source>
        <dbReference type="NCBIfam" id="TIGR00215"/>
    </source>
</evidence>
<dbReference type="InterPro" id="IPR003835">
    <property type="entry name" value="Glyco_trans_19"/>
</dbReference>
<keyword evidence="4" id="KW-0444">Lipid biosynthesis</keyword>
<accession>A0A377JR07</accession>
<evidence type="ECO:0000256" key="8">
    <source>
        <dbReference type="ARBA" id="ARBA00023098"/>
    </source>
</evidence>
<evidence type="ECO:0000256" key="6">
    <source>
        <dbReference type="ARBA" id="ARBA00022676"/>
    </source>
</evidence>
<reference evidence="11 12" key="1">
    <citation type="submission" date="2018-06" db="EMBL/GenBank/DDBJ databases">
        <authorList>
            <consortium name="Pathogen Informatics"/>
            <person name="Doyle S."/>
        </authorList>
    </citation>
    <scope>NUCLEOTIDE SEQUENCE [LARGE SCALE GENOMIC DNA]</scope>
    <source>
        <strain evidence="11 12">NCTC12219</strain>
    </source>
</reference>